<dbReference type="Gene3D" id="3.40.50.1820">
    <property type="entry name" value="alpha/beta hydrolase"/>
    <property type="match status" value="1"/>
</dbReference>
<evidence type="ECO:0000313" key="2">
    <source>
        <dbReference type="Proteomes" id="UP000076577"/>
    </source>
</evidence>
<sequence length="302" mass="34091">MWNLIGLFRSAACGLFSLLALFSHSYGLELKPYKDELFAYPHILETSLNGAFLRLDYQIQRDLRERDEVPEKRVGARYVSSRPSWHVLERTAVLTGARRKHIRVGVLDADTQILLLYIHGKGGNRKQGNADWTFGGNFNRLKNLMVRNQGVYLSPDVKLENSRSTQEIRELIALYRREASQAKVVVACGSMGSQVCYGLAENPGVAGQLSGLFFLGGATDRRLLTSEAYKARVPIVFAHGSADRVYSWERQYQLFRALASKAKGYPVRFRLFESGSHGTPIRMINWRAEINWVLGNLPNGSH</sequence>
<keyword evidence="1" id="KW-0378">Hydrolase</keyword>
<dbReference type="Proteomes" id="UP000076577">
    <property type="component" value="Unassembled WGS sequence"/>
</dbReference>
<gene>
    <name evidence="1" type="ORF">PsAD2_01279</name>
</gene>
<dbReference type="RefSeq" id="WP_074882153.1">
    <property type="nucleotide sequence ID" value="NZ_FOFM01000007.1"/>
</dbReference>
<dbReference type="AlphaFoldDB" id="A0A166AAI5"/>
<dbReference type="SUPFAM" id="SSF53474">
    <property type="entry name" value="alpha/beta-Hydrolases"/>
    <property type="match status" value="1"/>
</dbReference>
<keyword evidence="2" id="KW-1185">Reference proteome</keyword>
<name>A0A166AAI5_9HYPH</name>
<dbReference type="PATRIC" id="fig|989403.3.peg.1373"/>
<accession>A0A166AAI5</accession>
<organism evidence="1 2">
    <name type="scientific">Pseudovibrio axinellae</name>
    <dbReference type="NCBI Taxonomy" id="989403"/>
    <lineage>
        <taxon>Bacteria</taxon>
        <taxon>Pseudomonadati</taxon>
        <taxon>Pseudomonadota</taxon>
        <taxon>Alphaproteobacteria</taxon>
        <taxon>Hyphomicrobiales</taxon>
        <taxon>Stappiaceae</taxon>
        <taxon>Pseudovibrio</taxon>
    </lineage>
</organism>
<dbReference type="EMBL" id="LMCB01000006">
    <property type="protein sequence ID" value="KZL20790.1"/>
    <property type="molecule type" value="Genomic_DNA"/>
</dbReference>
<reference evidence="1 2" key="1">
    <citation type="journal article" date="2016" name="Front. Microbiol.">
        <title>Comparative Genomic Analysis Reveals a Diverse Repertoire of Genes Involved in Prokaryote-Eukaryote Interactions within the Pseudovibrio Genus.</title>
        <authorList>
            <person name="Romano S."/>
            <person name="Fernandez-Guerra A."/>
            <person name="Reen F.J."/>
            <person name="Glockner F.O."/>
            <person name="Crowley S.P."/>
            <person name="O'Sullivan O."/>
            <person name="Cotter P.D."/>
            <person name="Adams C."/>
            <person name="Dobson A.D."/>
            <person name="O'Gara F."/>
        </authorList>
    </citation>
    <scope>NUCLEOTIDE SEQUENCE [LARGE SCALE GENOMIC DNA]</scope>
    <source>
        <strain evidence="1 2">Ad2</strain>
    </source>
</reference>
<dbReference type="GO" id="GO:0016787">
    <property type="term" value="F:hydrolase activity"/>
    <property type="evidence" value="ECO:0007669"/>
    <property type="project" value="UniProtKB-KW"/>
</dbReference>
<protein>
    <submittedName>
        <fullName evidence="1">Alpha/beta hydrolase family protein</fullName>
    </submittedName>
</protein>
<dbReference type="STRING" id="989403.SAMN05421798_10797"/>
<comment type="caution">
    <text evidence="1">The sequence shown here is derived from an EMBL/GenBank/DDBJ whole genome shotgun (WGS) entry which is preliminary data.</text>
</comment>
<dbReference type="InterPro" id="IPR029058">
    <property type="entry name" value="AB_hydrolase_fold"/>
</dbReference>
<proteinExistence type="predicted"/>
<evidence type="ECO:0000313" key="1">
    <source>
        <dbReference type="EMBL" id="KZL20790.1"/>
    </source>
</evidence>